<feature type="binding site" evidence="14">
    <location>
        <position position="368"/>
    </location>
    <ligand>
        <name>S-adenosyl-L-methionine</name>
        <dbReference type="ChEBI" id="CHEBI:59789"/>
    </ligand>
</feature>
<dbReference type="Gene3D" id="1.10.940.10">
    <property type="entry name" value="NusB-like"/>
    <property type="match status" value="1"/>
</dbReference>
<dbReference type="InterPro" id="IPR029063">
    <property type="entry name" value="SAM-dependent_MTases_sf"/>
</dbReference>
<evidence type="ECO:0000256" key="9">
    <source>
        <dbReference type="ARBA" id="ARBA00022691"/>
    </source>
</evidence>
<comment type="caution">
    <text evidence="17">The sequence shown here is derived from an EMBL/GenBank/DDBJ whole genome shotgun (WGS) entry which is preliminary data.</text>
</comment>
<evidence type="ECO:0000256" key="3">
    <source>
        <dbReference type="ARBA" id="ARBA00007494"/>
    </source>
</evidence>
<dbReference type="InterPro" id="IPR004573">
    <property type="entry name" value="rRNA_ssu_MeTfrase_B"/>
</dbReference>
<dbReference type="InterPro" id="IPR023267">
    <property type="entry name" value="RCMT"/>
</dbReference>
<evidence type="ECO:0000313" key="17">
    <source>
        <dbReference type="EMBL" id="MEO1780828.1"/>
    </source>
</evidence>
<reference evidence="17 18" key="2">
    <citation type="submission" date="2024-02" db="EMBL/GenBank/DDBJ databases">
        <title>The Genome Sequence of Enterococcus diestrammenae JM9A.</title>
        <authorList>
            <person name="Earl A."/>
            <person name="Manson A."/>
            <person name="Gilmore M."/>
            <person name="Sanders J."/>
            <person name="Shea T."/>
            <person name="Howe W."/>
            <person name="Livny J."/>
            <person name="Cuomo C."/>
            <person name="Neafsey D."/>
            <person name="Birren B."/>
        </authorList>
    </citation>
    <scope>NUCLEOTIDE SEQUENCE [LARGE SCALE GENOMIC DNA]</scope>
    <source>
        <strain evidence="17 18">JM9A</strain>
    </source>
</reference>
<dbReference type="InterPro" id="IPR001678">
    <property type="entry name" value="MeTrfase_RsmB-F_NOP2_dom"/>
</dbReference>
<dbReference type="InterPro" id="IPR006027">
    <property type="entry name" value="NusB_RsmB_TIM44"/>
</dbReference>
<dbReference type="RefSeq" id="WP_430623407.1">
    <property type="nucleotide sequence ID" value="NZ_MAEI02000001.1"/>
</dbReference>
<comment type="similarity">
    <text evidence="3 14">Belongs to the class I-like SAM-binding methyltransferase superfamily. RsmB/NOP family.</text>
</comment>
<dbReference type="EC" id="2.1.1.176" evidence="4"/>
<evidence type="ECO:0000256" key="2">
    <source>
        <dbReference type="ARBA" id="ARBA00004496"/>
    </source>
</evidence>
<dbReference type="GO" id="GO:0008168">
    <property type="term" value="F:methyltransferase activity"/>
    <property type="evidence" value="ECO:0007669"/>
    <property type="project" value="UniProtKB-KW"/>
</dbReference>
<dbReference type="NCBIfam" id="TIGR00563">
    <property type="entry name" value="rsmB"/>
    <property type="match status" value="1"/>
</dbReference>
<evidence type="ECO:0000256" key="6">
    <source>
        <dbReference type="ARBA" id="ARBA00022552"/>
    </source>
</evidence>
<feature type="binding site" evidence="14">
    <location>
        <begin position="295"/>
        <end position="301"/>
    </location>
    <ligand>
        <name>S-adenosyl-L-methionine</name>
        <dbReference type="ChEBI" id="CHEBI:59789"/>
    </ligand>
</feature>
<reference evidence="18" key="1">
    <citation type="submission" date="2016-06" db="EMBL/GenBank/DDBJ databases">
        <title>Four novel species of enterococci isolated from chicken manure.</title>
        <authorList>
            <person name="Van Tyne D."/>
        </authorList>
    </citation>
    <scope>NUCLEOTIDE SEQUENCE [LARGE SCALE GENOMIC DNA]</scope>
    <source>
        <strain evidence="18">JM9A</strain>
    </source>
</reference>
<dbReference type="CDD" id="cd02440">
    <property type="entry name" value="AdoMet_MTases"/>
    <property type="match status" value="1"/>
</dbReference>
<evidence type="ECO:0000256" key="15">
    <source>
        <dbReference type="SAM" id="MobiDB-lite"/>
    </source>
</evidence>
<keyword evidence="18" id="KW-1185">Reference proteome</keyword>
<protein>
    <recommendedName>
        <fullName evidence="4">16S rRNA (cytosine(967)-C(5))-methyltransferase</fullName>
        <ecNumber evidence="4">2.1.1.176</ecNumber>
    </recommendedName>
    <alternativeName>
        <fullName evidence="11">16S rRNA m5C967 methyltransferase</fullName>
    </alternativeName>
    <alternativeName>
        <fullName evidence="12">rRNA (cytosine-C(5)-)-methyltransferase RsmB</fullName>
    </alternativeName>
</protein>
<keyword evidence="7 14" id="KW-0489">Methyltransferase</keyword>
<comment type="function">
    <text evidence="1">Specifically methylates the cytosine at position 967 (m5C967) of 16S rRNA.</text>
</comment>
<dbReference type="Pfam" id="PF22458">
    <property type="entry name" value="RsmF-B_ferredox"/>
    <property type="match status" value="1"/>
</dbReference>
<name>A0ABV0EYE0_9ENTE</name>
<keyword evidence="9 14" id="KW-0949">S-adenosyl-L-methionine</keyword>
<proteinExistence type="inferred from homology"/>
<dbReference type="GO" id="GO:0032259">
    <property type="term" value="P:methylation"/>
    <property type="evidence" value="ECO:0007669"/>
    <property type="project" value="UniProtKB-KW"/>
</dbReference>
<evidence type="ECO:0000256" key="8">
    <source>
        <dbReference type="ARBA" id="ARBA00022679"/>
    </source>
</evidence>
<dbReference type="InterPro" id="IPR035926">
    <property type="entry name" value="NusB-like_sf"/>
</dbReference>
<organism evidence="17 18">
    <name type="scientific">Enterococcus diestrammenae</name>
    <dbReference type="NCBI Taxonomy" id="1155073"/>
    <lineage>
        <taxon>Bacteria</taxon>
        <taxon>Bacillati</taxon>
        <taxon>Bacillota</taxon>
        <taxon>Bacilli</taxon>
        <taxon>Lactobacillales</taxon>
        <taxon>Enterococcaceae</taxon>
        <taxon>Enterococcus</taxon>
    </lineage>
</organism>
<dbReference type="InterPro" id="IPR054728">
    <property type="entry name" value="RsmB-like_ferredoxin"/>
</dbReference>
<dbReference type="InterPro" id="IPR049560">
    <property type="entry name" value="MeTrfase_RsmB-F_NOP2_cat"/>
</dbReference>
<evidence type="ECO:0000256" key="14">
    <source>
        <dbReference type="PROSITE-ProRule" id="PRU01023"/>
    </source>
</evidence>
<evidence type="ECO:0000256" key="10">
    <source>
        <dbReference type="ARBA" id="ARBA00022884"/>
    </source>
</evidence>
<accession>A0ABV0EYE0</accession>
<gene>
    <name evidence="17" type="ORF">BAU18_000379</name>
</gene>
<evidence type="ECO:0000259" key="16">
    <source>
        <dbReference type="PROSITE" id="PS51686"/>
    </source>
</evidence>
<dbReference type="NCBIfam" id="NF011494">
    <property type="entry name" value="PRK14902.1"/>
    <property type="match status" value="1"/>
</dbReference>
<feature type="binding site" evidence="14">
    <location>
        <position position="349"/>
    </location>
    <ligand>
        <name>S-adenosyl-L-methionine</name>
        <dbReference type="ChEBI" id="CHEBI:59789"/>
    </ligand>
</feature>
<dbReference type="Gene3D" id="3.40.50.150">
    <property type="entry name" value="Vaccinia Virus protein VP39"/>
    <property type="match status" value="1"/>
</dbReference>
<evidence type="ECO:0000313" key="18">
    <source>
        <dbReference type="Proteomes" id="UP001429357"/>
    </source>
</evidence>
<evidence type="ECO:0000256" key="7">
    <source>
        <dbReference type="ARBA" id="ARBA00022603"/>
    </source>
</evidence>
<evidence type="ECO:0000256" key="4">
    <source>
        <dbReference type="ARBA" id="ARBA00012140"/>
    </source>
</evidence>
<evidence type="ECO:0000256" key="13">
    <source>
        <dbReference type="ARBA" id="ARBA00047283"/>
    </source>
</evidence>
<evidence type="ECO:0000256" key="1">
    <source>
        <dbReference type="ARBA" id="ARBA00002724"/>
    </source>
</evidence>
<sequence length="483" mass="53320">MAMSEAGKQQRPAKTSDHPTVANPRPPRRRSKRPPQALRHSARLAALTALERVAKGGAYSNLLINEVAKSGQLPDKDQRLMTEIVYGTIARQLLLDYYLSDFLKKAKKVEDWVQLLLRLSVFQMLYLDKVPDHGIINEAVEIAKYRGNPGTAKFVNGVLRNFQRQGAADLAAIKDPTDRLATEISMPRWLTEKLVAQLGVDRTRQLGLSLFDTSHVSARVDTRFLSREDAIDSLAADGIEARESAISPYGIVAEKGFLAGSFQFKMGRLTVQDESSMLVAPVLQVAPDSQVLDACAAPGGKTTHIATFLDAERGGQVTALDIHRQKVALIQENATRLHVQEVVKAQQMDARTVAENFAPESFDRILIDAPCSGLGLMRRKPDIKYDKAEADFARLPEIQRAILDSCATTLKKDGLLVYSTCTIAEEENQQVVAAFLADHPEFILAEIAVNDLVAQEIHEGTLTIYPDTFGTDGFFISCLRKVR</sequence>
<dbReference type="PROSITE" id="PS51686">
    <property type="entry name" value="SAM_MT_RSMB_NOP"/>
    <property type="match status" value="1"/>
</dbReference>
<dbReference type="Pfam" id="PF01189">
    <property type="entry name" value="Methyltr_RsmB-F"/>
    <property type="match status" value="1"/>
</dbReference>
<comment type="subcellular location">
    <subcellularLocation>
        <location evidence="2">Cytoplasm</location>
    </subcellularLocation>
</comment>
<evidence type="ECO:0000256" key="5">
    <source>
        <dbReference type="ARBA" id="ARBA00022490"/>
    </source>
</evidence>
<evidence type="ECO:0000256" key="12">
    <source>
        <dbReference type="ARBA" id="ARBA00031088"/>
    </source>
</evidence>
<dbReference type="SUPFAM" id="SSF53335">
    <property type="entry name" value="S-adenosyl-L-methionine-dependent methyltransferases"/>
    <property type="match status" value="1"/>
</dbReference>
<dbReference type="Proteomes" id="UP001429357">
    <property type="component" value="Unassembled WGS sequence"/>
</dbReference>
<dbReference type="SUPFAM" id="SSF48013">
    <property type="entry name" value="NusB-like"/>
    <property type="match status" value="1"/>
</dbReference>
<comment type="catalytic activity">
    <reaction evidence="13">
        <text>cytidine(967) in 16S rRNA + S-adenosyl-L-methionine = 5-methylcytidine(967) in 16S rRNA + S-adenosyl-L-homocysteine + H(+)</text>
        <dbReference type="Rhea" id="RHEA:42748"/>
        <dbReference type="Rhea" id="RHEA-COMP:10219"/>
        <dbReference type="Rhea" id="RHEA-COMP:10220"/>
        <dbReference type="ChEBI" id="CHEBI:15378"/>
        <dbReference type="ChEBI" id="CHEBI:57856"/>
        <dbReference type="ChEBI" id="CHEBI:59789"/>
        <dbReference type="ChEBI" id="CHEBI:74483"/>
        <dbReference type="ChEBI" id="CHEBI:82748"/>
        <dbReference type="EC" id="2.1.1.176"/>
    </reaction>
</comment>
<evidence type="ECO:0000256" key="11">
    <source>
        <dbReference type="ARBA" id="ARBA00030399"/>
    </source>
</evidence>
<keyword evidence="6" id="KW-0698">rRNA processing</keyword>
<feature type="binding site" evidence="14">
    <location>
        <position position="321"/>
    </location>
    <ligand>
        <name>S-adenosyl-L-methionine</name>
        <dbReference type="ChEBI" id="CHEBI:59789"/>
    </ligand>
</feature>
<feature type="active site" description="Nucleophile" evidence="14">
    <location>
        <position position="421"/>
    </location>
</feature>
<dbReference type="PRINTS" id="PR02008">
    <property type="entry name" value="RCMTFAMILY"/>
</dbReference>
<keyword evidence="8 14" id="KW-0808">Transferase</keyword>
<dbReference type="PANTHER" id="PTHR22807:SF53">
    <property type="entry name" value="RIBOSOMAL RNA SMALL SUBUNIT METHYLTRANSFERASE B-RELATED"/>
    <property type="match status" value="1"/>
</dbReference>
<keyword evidence="5" id="KW-0963">Cytoplasm</keyword>
<dbReference type="Pfam" id="PF01029">
    <property type="entry name" value="NusB"/>
    <property type="match status" value="1"/>
</dbReference>
<dbReference type="PANTHER" id="PTHR22807">
    <property type="entry name" value="NOP2 YEAST -RELATED NOL1/NOP2/FMU SUN DOMAIN-CONTAINING"/>
    <property type="match status" value="1"/>
</dbReference>
<feature type="domain" description="SAM-dependent MTase RsmB/NOP-type" evidence="16">
    <location>
        <begin position="206"/>
        <end position="482"/>
    </location>
</feature>
<dbReference type="Gene3D" id="3.30.70.1170">
    <property type="entry name" value="Sun protein, domain 3"/>
    <property type="match status" value="1"/>
</dbReference>
<dbReference type="InterPro" id="IPR018314">
    <property type="entry name" value="RsmB/NOL1/NOP2-like_CS"/>
</dbReference>
<keyword evidence="10 14" id="KW-0694">RNA-binding</keyword>
<dbReference type="PROSITE" id="PS01153">
    <property type="entry name" value="NOL1_NOP2_SUN"/>
    <property type="match status" value="1"/>
</dbReference>
<feature type="region of interest" description="Disordered" evidence="15">
    <location>
        <begin position="1"/>
        <end position="38"/>
    </location>
</feature>
<dbReference type="EMBL" id="MAEI02000001">
    <property type="protein sequence ID" value="MEO1780828.1"/>
    <property type="molecule type" value="Genomic_DNA"/>
</dbReference>